<dbReference type="Proteomes" id="UP000826195">
    <property type="component" value="Unassembled WGS sequence"/>
</dbReference>
<keyword evidence="3" id="KW-1185">Reference proteome</keyword>
<gene>
    <name evidence="2" type="ORF">KQX54_019284</name>
</gene>
<dbReference type="AlphaFoldDB" id="A0AAV7IB32"/>
<sequence length="93" mass="11016">MNQIQKLSECRGCWLFHFPRTQKGQAAPQGEKSSPKRERHRFMFICRWRKRENPKRRMMELRRTESSKVGETALEGTLPSIGRRREGRSACLP</sequence>
<organism evidence="2 3">
    <name type="scientific">Cotesia glomerata</name>
    <name type="common">Lepidopteran parasitic wasp</name>
    <name type="synonym">Apanteles glomeratus</name>
    <dbReference type="NCBI Taxonomy" id="32391"/>
    <lineage>
        <taxon>Eukaryota</taxon>
        <taxon>Metazoa</taxon>
        <taxon>Ecdysozoa</taxon>
        <taxon>Arthropoda</taxon>
        <taxon>Hexapoda</taxon>
        <taxon>Insecta</taxon>
        <taxon>Pterygota</taxon>
        <taxon>Neoptera</taxon>
        <taxon>Endopterygota</taxon>
        <taxon>Hymenoptera</taxon>
        <taxon>Apocrita</taxon>
        <taxon>Ichneumonoidea</taxon>
        <taxon>Braconidae</taxon>
        <taxon>Microgastrinae</taxon>
        <taxon>Cotesia</taxon>
    </lineage>
</organism>
<feature type="region of interest" description="Disordered" evidence="1">
    <location>
        <begin position="60"/>
        <end position="93"/>
    </location>
</feature>
<name>A0AAV7IB32_COTGL</name>
<evidence type="ECO:0000256" key="1">
    <source>
        <dbReference type="SAM" id="MobiDB-lite"/>
    </source>
</evidence>
<evidence type="ECO:0000313" key="3">
    <source>
        <dbReference type="Proteomes" id="UP000826195"/>
    </source>
</evidence>
<proteinExistence type="predicted"/>
<feature type="compositionally biased region" description="Basic and acidic residues" evidence="1">
    <location>
        <begin position="83"/>
        <end position="93"/>
    </location>
</feature>
<reference evidence="2 3" key="1">
    <citation type="journal article" date="2021" name="J. Hered.">
        <title>A chromosome-level genome assembly of the parasitoid wasp, Cotesia glomerata (Hymenoptera: Braconidae).</title>
        <authorList>
            <person name="Pinto B.J."/>
            <person name="Weis J.J."/>
            <person name="Gamble T."/>
            <person name="Ode P.J."/>
            <person name="Paul R."/>
            <person name="Zaspel J.M."/>
        </authorList>
    </citation>
    <scope>NUCLEOTIDE SEQUENCE [LARGE SCALE GENOMIC DNA]</scope>
    <source>
        <strain evidence="2">CgM1</strain>
    </source>
</reference>
<accession>A0AAV7IB32</accession>
<comment type="caution">
    <text evidence="2">The sequence shown here is derived from an EMBL/GenBank/DDBJ whole genome shotgun (WGS) entry which is preliminary data.</text>
</comment>
<dbReference type="EMBL" id="JAHXZJ010002237">
    <property type="protein sequence ID" value="KAH0547427.1"/>
    <property type="molecule type" value="Genomic_DNA"/>
</dbReference>
<protein>
    <submittedName>
        <fullName evidence="2">Uncharacterized protein</fullName>
    </submittedName>
</protein>
<evidence type="ECO:0000313" key="2">
    <source>
        <dbReference type="EMBL" id="KAH0547427.1"/>
    </source>
</evidence>